<dbReference type="AlphaFoldDB" id="A0A3P7LCY9"/>
<reference evidence="3 4" key="1">
    <citation type="submission" date="2018-11" db="EMBL/GenBank/DDBJ databases">
        <authorList>
            <consortium name="Pathogen Informatics"/>
        </authorList>
    </citation>
    <scope>NUCLEOTIDE SEQUENCE [LARGE SCALE GENOMIC DNA]</scope>
</reference>
<evidence type="ECO:0000259" key="2">
    <source>
        <dbReference type="Pfam" id="PF02520"/>
    </source>
</evidence>
<evidence type="ECO:0000313" key="3">
    <source>
        <dbReference type="EMBL" id="VDM77018.1"/>
    </source>
</evidence>
<keyword evidence="1" id="KW-0732">Signal</keyword>
<organism evidence="3 4">
    <name type="scientific">Strongylus vulgaris</name>
    <name type="common">Blood worm</name>
    <dbReference type="NCBI Taxonomy" id="40348"/>
    <lineage>
        <taxon>Eukaryota</taxon>
        <taxon>Metazoa</taxon>
        <taxon>Ecdysozoa</taxon>
        <taxon>Nematoda</taxon>
        <taxon>Chromadorea</taxon>
        <taxon>Rhabditida</taxon>
        <taxon>Rhabditina</taxon>
        <taxon>Rhabditomorpha</taxon>
        <taxon>Strongyloidea</taxon>
        <taxon>Strongylidae</taxon>
        <taxon>Strongylus</taxon>
    </lineage>
</organism>
<dbReference type="OrthoDB" id="5813993at2759"/>
<keyword evidence="4" id="KW-1185">Reference proteome</keyword>
<dbReference type="Pfam" id="PF02520">
    <property type="entry name" value="ANIS5_cation-bd"/>
    <property type="match status" value="1"/>
</dbReference>
<feature type="signal peptide" evidence="1">
    <location>
        <begin position="1"/>
        <end position="20"/>
    </location>
</feature>
<proteinExistence type="predicted"/>
<sequence length="152" mass="17661">MRSLILISFIISIAEPWWFANDYNEYKNATRAAKEERQQAIAKILEDLPKFFEELEKIETNKDYTCKEERNAVRELCSTLDPRGRSVDYTCKEERNAVRDLCSTLDPRGRSVVNYLMELYIPRTRYSGSSFNDIFFDDFPNAAPGLNGLLVV</sequence>
<dbReference type="Proteomes" id="UP000270094">
    <property type="component" value="Unassembled WGS sequence"/>
</dbReference>
<accession>A0A3P7LCY9</accession>
<name>A0A3P7LCY9_STRVU</name>
<dbReference type="InterPro" id="IPR003677">
    <property type="entry name" value="ANIS5_cation-bd"/>
</dbReference>
<dbReference type="EMBL" id="UYYB01098257">
    <property type="protein sequence ID" value="VDM77018.1"/>
    <property type="molecule type" value="Genomic_DNA"/>
</dbReference>
<evidence type="ECO:0000256" key="1">
    <source>
        <dbReference type="SAM" id="SignalP"/>
    </source>
</evidence>
<gene>
    <name evidence="3" type="ORF">SVUK_LOCUS12016</name>
</gene>
<feature type="chain" id="PRO_5018135629" description="SXP/RAL-2 family protein Ani s 5-like cation-binding domain-containing protein" evidence="1">
    <location>
        <begin position="21"/>
        <end position="152"/>
    </location>
</feature>
<protein>
    <recommendedName>
        <fullName evidence="2">SXP/RAL-2 family protein Ani s 5-like cation-binding domain-containing protein</fullName>
    </recommendedName>
</protein>
<evidence type="ECO:0000313" key="4">
    <source>
        <dbReference type="Proteomes" id="UP000270094"/>
    </source>
</evidence>
<feature type="domain" description="SXP/RAL-2 family protein Ani s 5-like cation-binding" evidence="2">
    <location>
        <begin position="19"/>
        <end position="80"/>
    </location>
</feature>